<name>A0ABM6M0W4_9GAMM</name>
<proteinExistence type="predicted"/>
<evidence type="ECO:0000313" key="2">
    <source>
        <dbReference type="Proteomes" id="UP000249910"/>
    </source>
</evidence>
<dbReference type="EMBL" id="CP022132">
    <property type="protein sequence ID" value="ASG68363.1"/>
    <property type="molecule type" value="Genomic_DNA"/>
</dbReference>
<accession>A0ABM6M0W4</accession>
<protein>
    <submittedName>
        <fullName evidence="1">Transposase</fullName>
    </submittedName>
</protein>
<organism evidence="1 2">
    <name type="scientific">Francisella halioticida</name>
    <dbReference type="NCBI Taxonomy" id="549298"/>
    <lineage>
        <taxon>Bacteria</taxon>
        <taxon>Pseudomonadati</taxon>
        <taxon>Pseudomonadota</taxon>
        <taxon>Gammaproteobacteria</taxon>
        <taxon>Thiotrichales</taxon>
        <taxon>Francisellaceae</taxon>
        <taxon>Francisella</taxon>
    </lineage>
</organism>
<reference evidence="1 2" key="1">
    <citation type="submission" date="2017-06" db="EMBL/GenBank/DDBJ databases">
        <title>Complete genome of Francisella halioticida.</title>
        <authorList>
            <person name="Sjodin A."/>
        </authorList>
    </citation>
    <scope>NUCLEOTIDE SEQUENCE [LARGE SCALE GENOMIC DNA]</scope>
    <source>
        <strain evidence="1 2">DSM 23729</strain>
    </source>
</reference>
<gene>
    <name evidence="1" type="ORF">CDV26_08160</name>
</gene>
<evidence type="ECO:0000313" key="1">
    <source>
        <dbReference type="EMBL" id="ASG68363.1"/>
    </source>
</evidence>
<dbReference type="Proteomes" id="UP000249910">
    <property type="component" value="Chromosome"/>
</dbReference>
<keyword evidence="2" id="KW-1185">Reference proteome</keyword>
<sequence>MLNIYTPVKKAKGEKYLDTADKPYSTTVSSIHKPIEALNNWIEEETGIEIASKVRSTKGLIVHVFGRLAASFRILTRKLVGFNC</sequence>
<dbReference type="RefSeq" id="WP_088772852.1">
    <property type="nucleotide sequence ID" value="NZ_AP023082.1"/>
</dbReference>